<organism evidence="1">
    <name type="scientific">Magallana gigas</name>
    <name type="common">Pacific oyster</name>
    <name type="synonym">Crassostrea gigas</name>
    <dbReference type="NCBI Taxonomy" id="29159"/>
    <lineage>
        <taxon>Eukaryota</taxon>
        <taxon>Metazoa</taxon>
        <taxon>Spiralia</taxon>
        <taxon>Lophotrochozoa</taxon>
        <taxon>Mollusca</taxon>
        <taxon>Bivalvia</taxon>
        <taxon>Autobranchia</taxon>
        <taxon>Pteriomorphia</taxon>
        <taxon>Ostreida</taxon>
        <taxon>Ostreoidea</taxon>
        <taxon>Ostreidae</taxon>
        <taxon>Magallana</taxon>
    </lineage>
</organism>
<dbReference type="EMBL" id="JH817012">
    <property type="protein sequence ID" value="EKC37592.1"/>
    <property type="molecule type" value="Genomic_DNA"/>
</dbReference>
<dbReference type="HOGENOM" id="CLU_2529643_0_0_1"/>
<reference evidence="1" key="1">
    <citation type="journal article" date="2012" name="Nature">
        <title>The oyster genome reveals stress adaptation and complexity of shell formation.</title>
        <authorList>
            <person name="Zhang G."/>
            <person name="Fang X."/>
            <person name="Guo X."/>
            <person name="Li L."/>
            <person name="Luo R."/>
            <person name="Xu F."/>
            <person name="Yang P."/>
            <person name="Zhang L."/>
            <person name="Wang X."/>
            <person name="Qi H."/>
            <person name="Xiong Z."/>
            <person name="Que H."/>
            <person name="Xie Y."/>
            <person name="Holland P.W."/>
            <person name="Paps J."/>
            <person name="Zhu Y."/>
            <person name="Wu F."/>
            <person name="Chen Y."/>
            <person name="Wang J."/>
            <person name="Peng C."/>
            <person name="Meng J."/>
            <person name="Yang L."/>
            <person name="Liu J."/>
            <person name="Wen B."/>
            <person name="Zhang N."/>
            <person name="Huang Z."/>
            <person name="Zhu Q."/>
            <person name="Feng Y."/>
            <person name="Mount A."/>
            <person name="Hedgecock D."/>
            <person name="Xu Z."/>
            <person name="Liu Y."/>
            <person name="Domazet-Loso T."/>
            <person name="Du Y."/>
            <person name="Sun X."/>
            <person name="Zhang S."/>
            <person name="Liu B."/>
            <person name="Cheng P."/>
            <person name="Jiang X."/>
            <person name="Li J."/>
            <person name="Fan D."/>
            <person name="Wang W."/>
            <person name="Fu W."/>
            <person name="Wang T."/>
            <person name="Wang B."/>
            <person name="Zhang J."/>
            <person name="Peng Z."/>
            <person name="Li Y."/>
            <person name="Li N."/>
            <person name="Wang J."/>
            <person name="Chen M."/>
            <person name="He Y."/>
            <person name="Tan F."/>
            <person name="Song X."/>
            <person name="Zheng Q."/>
            <person name="Huang R."/>
            <person name="Yang H."/>
            <person name="Du X."/>
            <person name="Chen L."/>
            <person name="Yang M."/>
            <person name="Gaffney P.M."/>
            <person name="Wang S."/>
            <person name="Luo L."/>
            <person name="She Z."/>
            <person name="Ming Y."/>
            <person name="Huang W."/>
            <person name="Zhang S."/>
            <person name="Huang B."/>
            <person name="Zhang Y."/>
            <person name="Qu T."/>
            <person name="Ni P."/>
            <person name="Miao G."/>
            <person name="Wang J."/>
            <person name="Wang Q."/>
            <person name="Steinberg C.E."/>
            <person name="Wang H."/>
            <person name="Li N."/>
            <person name="Qian L."/>
            <person name="Zhang G."/>
            <person name="Li Y."/>
            <person name="Yang H."/>
            <person name="Liu X."/>
            <person name="Wang J."/>
            <person name="Yin Y."/>
            <person name="Wang J."/>
        </authorList>
    </citation>
    <scope>NUCLEOTIDE SEQUENCE [LARGE SCALE GENOMIC DNA]</scope>
    <source>
        <strain evidence="1">05x7-T-G4-1.051#20</strain>
    </source>
</reference>
<gene>
    <name evidence="1" type="ORF">CGI_10026876</name>
</gene>
<evidence type="ECO:0000313" key="1">
    <source>
        <dbReference type="EMBL" id="EKC37592.1"/>
    </source>
</evidence>
<proteinExistence type="predicted"/>
<protein>
    <submittedName>
        <fullName evidence="1">Uncharacterized protein</fullName>
    </submittedName>
</protein>
<dbReference type="InParanoid" id="K1QLC2"/>
<sequence length="84" mass="9160">MGGTIKRESIHRDPALPLRILTLLSPRTFCCNLLWDSSLQLVVVDVADGSRVILSTSPSLSICDVCSSIEPELHTMSLLAHSEL</sequence>
<name>K1QLC2_MAGGI</name>
<dbReference type="AlphaFoldDB" id="K1QLC2"/>
<accession>K1QLC2</accession>